<evidence type="ECO:0000313" key="3">
    <source>
        <dbReference type="Proteomes" id="UP001500729"/>
    </source>
</evidence>
<name>A0ABN1C8T8_SACER</name>
<sequence length="86" mass="9312">MVARSGTFRRTSVALQRRGIVAWTFSSSPFSRRAGVQTVTAAVAAVEQGYRIPDDSVRDAARFADIATPGIISEFLVPDQSTPRRG</sequence>
<proteinExistence type="predicted"/>
<reference evidence="2 3" key="1">
    <citation type="journal article" date="2019" name="Int. J. Syst. Evol. Microbiol.">
        <title>The Global Catalogue of Microorganisms (GCM) 10K type strain sequencing project: providing services to taxonomists for standard genome sequencing and annotation.</title>
        <authorList>
            <consortium name="The Broad Institute Genomics Platform"/>
            <consortium name="The Broad Institute Genome Sequencing Center for Infectious Disease"/>
            <person name="Wu L."/>
            <person name="Ma J."/>
        </authorList>
    </citation>
    <scope>NUCLEOTIDE SEQUENCE [LARGE SCALE GENOMIC DNA]</scope>
    <source>
        <strain evidence="2 3">JCM 10303</strain>
    </source>
</reference>
<protein>
    <recommendedName>
        <fullName evidence="1">YdbS-like PH domain-containing protein</fullName>
    </recommendedName>
</protein>
<gene>
    <name evidence="2" type="ORF">GCM10009533_11390</name>
</gene>
<evidence type="ECO:0000259" key="1">
    <source>
        <dbReference type="Pfam" id="PF03703"/>
    </source>
</evidence>
<dbReference type="InterPro" id="IPR005182">
    <property type="entry name" value="YdbS-like_PH"/>
</dbReference>
<accession>A0ABN1C8T8</accession>
<dbReference type="EMBL" id="BAAAGS010000005">
    <property type="protein sequence ID" value="GAA0514192.1"/>
    <property type="molecule type" value="Genomic_DNA"/>
</dbReference>
<evidence type="ECO:0000313" key="2">
    <source>
        <dbReference type="EMBL" id="GAA0514192.1"/>
    </source>
</evidence>
<feature type="domain" description="YdbS-like PH" evidence="1">
    <location>
        <begin position="2"/>
        <end position="65"/>
    </location>
</feature>
<keyword evidence="3" id="KW-1185">Reference proteome</keyword>
<organism evidence="2 3">
    <name type="scientific">Saccharopolyspora erythraea</name>
    <name type="common">Streptomyces erythraeus</name>
    <dbReference type="NCBI Taxonomy" id="1836"/>
    <lineage>
        <taxon>Bacteria</taxon>
        <taxon>Bacillati</taxon>
        <taxon>Actinomycetota</taxon>
        <taxon>Actinomycetes</taxon>
        <taxon>Pseudonocardiales</taxon>
        <taxon>Pseudonocardiaceae</taxon>
        <taxon>Saccharopolyspora</taxon>
    </lineage>
</organism>
<dbReference type="Pfam" id="PF03703">
    <property type="entry name" value="bPH_2"/>
    <property type="match status" value="1"/>
</dbReference>
<dbReference type="Proteomes" id="UP001500729">
    <property type="component" value="Unassembled WGS sequence"/>
</dbReference>
<comment type="caution">
    <text evidence="2">The sequence shown here is derived from an EMBL/GenBank/DDBJ whole genome shotgun (WGS) entry which is preliminary data.</text>
</comment>